<organism evidence="2 3">
    <name type="scientific">Prorocentrum cordatum</name>
    <dbReference type="NCBI Taxonomy" id="2364126"/>
    <lineage>
        <taxon>Eukaryota</taxon>
        <taxon>Sar</taxon>
        <taxon>Alveolata</taxon>
        <taxon>Dinophyceae</taxon>
        <taxon>Prorocentrales</taxon>
        <taxon>Prorocentraceae</taxon>
        <taxon>Prorocentrum</taxon>
    </lineage>
</organism>
<feature type="compositionally biased region" description="Basic and acidic residues" evidence="1">
    <location>
        <begin position="394"/>
        <end position="403"/>
    </location>
</feature>
<keyword evidence="3" id="KW-1185">Reference proteome</keyword>
<comment type="caution">
    <text evidence="2">The sequence shown here is derived from an EMBL/GenBank/DDBJ whole genome shotgun (WGS) entry which is preliminary data.</text>
</comment>
<gene>
    <name evidence="2" type="ORF">PCOR1329_LOCUS36329</name>
</gene>
<feature type="region of interest" description="Disordered" evidence="1">
    <location>
        <begin position="1"/>
        <end position="20"/>
    </location>
</feature>
<evidence type="ECO:0000256" key="1">
    <source>
        <dbReference type="SAM" id="MobiDB-lite"/>
    </source>
</evidence>
<accession>A0ABN9T7H5</accession>
<evidence type="ECO:0000313" key="3">
    <source>
        <dbReference type="Proteomes" id="UP001189429"/>
    </source>
</evidence>
<sequence length="641" mass="69874">ANDASWPQLRPGLARRAGQRETSYRCAASASGSGAGTIHGIQPAAGASVRRTGQGCSAARIIEFVLNLSIILSQVVEYCQSLLFQVVESCRNFHTMADGAFQGGGDGYSLIPVWHGAPQGWRRYGDGVKIWALGTSLDVNCCVTALLVSKLKGTARQAADNVRGTNNVLLALEAAFNPQQAVRRGESKGEFFESQRYNRRSGERITDFIPRFEEGLQRLEDVGVQFADEDDVLGWWFLKKCTLNAERHEQVVAALRDEKYRFTHVKKIVARLFPNLHVNEPRRLPPPGFLRDEVATVDSSTEVDSKAEGQGDDEECDEANEVNADQVSDVQGFVRHELEALAAEIEESQIDLPTEQTTALEEAALQESQLPEAVEIIRDAREKLSRKGGRGKGRGRDLADKLKERKKKSTCKACGKTGRWAGDPEYKAPAERGAWITAASDGDSDSACEAPAVHSAGIPLPRIEEEVLRSQLIRMVKDHLRNAVDTAYLEVLKELGLDELVECETVIEKFRLGDGGTLMSCEAFRFPAVVAGTPVHVQAIGADIDVGRKRLSVGSGSQFLLDSENKHFALELKPEKFTALKEAYEGKEELPPKLAQNARPAPRSAGRMGSCVLKICTIAASMCSGKADPCATTSAGRLEGQ</sequence>
<name>A0ABN9T7H5_9DINO</name>
<feature type="region of interest" description="Disordered" evidence="1">
    <location>
        <begin position="384"/>
        <end position="404"/>
    </location>
</feature>
<protein>
    <submittedName>
        <fullName evidence="2">Uncharacterized protein</fullName>
    </submittedName>
</protein>
<dbReference type="EMBL" id="CAUYUJ010014422">
    <property type="protein sequence ID" value="CAK0841034.1"/>
    <property type="molecule type" value="Genomic_DNA"/>
</dbReference>
<proteinExistence type="predicted"/>
<evidence type="ECO:0000313" key="2">
    <source>
        <dbReference type="EMBL" id="CAK0841034.1"/>
    </source>
</evidence>
<feature type="non-terminal residue" evidence="2">
    <location>
        <position position="641"/>
    </location>
</feature>
<dbReference type="Proteomes" id="UP001189429">
    <property type="component" value="Unassembled WGS sequence"/>
</dbReference>
<reference evidence="2" key="1">
    <citation type="submission" date="2023-10" db="EMBL/GenBank/DDBJ databases">
        <authorList>
            <person name="Chen Y."/>
            <person name="Shah S."/>
            <person name="Dougan E. K."/>
            <person name="Thang M."/>
            <person name="Chan C."/>
        </authorList>
    </citation>
    <scope>NUCLEOTIDE SEQUENCE [LARGE SCALE GENOMIC DNA]</scope>
</reference>
<feature type="non-terminal residue" evidence="2">
    <location>
        <position position="1"/>
    </location>
</feature>